<evidence type="ECO:0000256" key="1">
    <source>
        <dbReference type="ARBA" id="ARBA00004173"/>
    </source>
</evidence>
<dbReference type="SUPFAM" id="SSF75217">
    <property type="entry name" value="alpha/beta knot"/>
    <property type="match status" value="1"/>
</dbReference>
<sequence>MRGDDFRVSPELRKLCLEDFPAERERQVKQKPAPEAKSKDCEVVFGVAPCFLALTQGRRRVRKLFVKDGEASHRASVLKVCEEAHLRGVRVHRVSRKELDKMSNGGVHQGVCLLASPLSYLTEDSAPSRKDAPLWLVLERIQDPMNLGAILRSAYFLGVDRVASSLRYTCPLSPVVSKASSGIMEVMGVYGYENLAEMLKLKMEQGWQVVGTVGQEAEVSQMPITKCSDFKMTKPTLLLMGGEGEGLSKELLSTCQTLLTIPAGRELVPGIESLNVSVATGILLHSLLSSRSSTT</sequence>
<dbReference type="PANTHER" id="PTHR46103:SF1">
    <property type="entry name" value="RRNA METHYLTRANSFERASE 1, MITOCHONDRIAL"/>
    <property type="match status" value="1"/>
</dbReference>
<dbReference type="Ensembl" id="ENSONIT00000026562.2">
    <property type="protein sequence ID" value="ENSONIP00000026538.2"/>
    <property type="gene ID" value="ENSONIG00000021236.2"/>
</dbReference>
<comment type="similarity">
    <text evidence="2">Belongs to the class IV-like SAM-binding methyltransferase superfamily. RNA methyltransferase TrmH family.</text>
</comment>
<dbReference type="PANTHER" id="PTHR46103">
    <property type="entry name" value="RRNA METHYLTRANSFERASE 1, MITOCHONDRIAL"/>
    <property type="match status" value="1"/>
</dbReference>
<dbReference type="InterPro" id="IPR013123">
    <property type="entry name" value="SpoU_subst-bd"/>
</dbReference>
<dbReference type="STRING" id="8128.ENSONIP00000026538"/>
<dbReference type="InParanoid" id="I3KZJ1"/>
<proteinExistence type="inferred from homology"/>
<dbReference type="GO" id="GO:0005739">
    <property type="term" value="C:mitochondrion"/>
    <property type="evidence" value="ECO:0007669"/>
    <property type="project" value="UniProtKB-SubCell"/>
</dbReference>
<dbReference type="OMA" id="QVPPYEY"/>
<evidence type="ECO:0000256" key="2">
    <source>
        <dbReference type="ARBA" id="ARBA00007228"/>
    </source>
</evidence>
<dbReference type="HOGENOM" id="CLU_021322_5_1_1"/>
<dbReference type="FunCoup" id="I3KZJ1">
    <property type="interactions" value="45"/>
</dbReference>
<dbReference type="GeneTree" id="ENSGT00390000018761"/>
<keyword evidence="12" id="KW-1185">Reference proteome</keyword>
<dbReference type="eggNOG" id="KOG0838">
    <property type="taxonomic scope" value="Eukaryota"/>
</dbReference>
<reference evidence="11" key="1">
    <citation type="submission" date="2025-08" db="UniProtKB">
        <authorList>
            <consortium name="Ensembl"/>
        </authorList>
    </citation>
    <scope>IDENTIFICATION</scope>
</reference>
<dbReference type="Pfam" id="PF08032">
    <property type="entry name" value="SpoU_sub_bind"/>
    <property type="match status" value="1"/>
</dbReference>
<keyword evidence="6" id="KW-0949">S-adenosyl-L-methionine</keyword>
<dbReference type="InterPro" id="IPR029064">
    <property type="entry name" value="Ribosomal_eL30-like_sf"/>
</dbReference>
<keyword evidence="7" id="KW-0809">Transit peptide</keyword>
<name>I3KZJ1_ORENI</name>
<keyword evidence="3" id="KW-0698">rRNA processing</keyword>
<protein>
    <recommendedName>
        <fullName evidence="9">rRNA methyltransferase 1, mitochondrial</fullName>
    </recommendedName>
</protein>
<dbReference type="GO" id="GO:0016435">
    <property type="term" value="F:rRNA (guanine) methyltransferase activity"/>
    <property type="evidence" value="ECO:0007669"/>
    <property type="project" value="TreeGrafter"/>
</dbReference>
<gene>
    <name evidence="11" type="primary">MRM1</name>
    <name evidence="11" type="synonym">mrm1</name>
</gene>
<evidence type="ECO:0000256" key="8">
    <source>
        <dbReference type="ARBA" id="ARBA00023128"/>
    </source>
</evidence>
<dbReference type="GO" id="GO:0003723">
    <property type="term" value="F:RNA binding"/>
    <property type="evidence" value="ECO:0007669"/>
    <property type="project" value="InterPro"/>
</dbReference>
<keyword evidence="4" id="KW-0489">Methyltransferase</keyword>
<reference evidence="11" key="2">
    <citation type="submission" date="2025-09" db="UniProtKB">
        <authorList>
            <consortium name="Ensembl"/>
        </authorList>
    </citation>
    <scope>IDENTIFICATION</scope>
</reference>
<evidence type="ECO:0000256" key="7">
    <source>
        <dbReference type="ARBA" id="ARBA00022946"/>
    </source>
</evidence>
<dbReference type="Proteomes" id="UP000005207">
    <property type="component" value="Unplaced"/>
</dbReference>
<dbReference type="Pfam" id="PF00588">
    <property type="entry name" value="SpoU_methylase"/>
    <property type="match status" value="1"/>
</dbReference>
<evidence type="ECO:0000256" key="3">
    <source>
        <dbReference type="ARBA" id="ARBA00022552"/>
    </source>
</evidence>
<dbReference type="SUPFAM" id="SSF55315">
    <property type="entry name" value="L30e-like"/>
    <property type="match status" value="1"/>
</dbReference>
<feature type="domain" description="RNA 2-O ribose methyltransferase substrate binding" evidence="10">
    <location>
        <begin position="43"/>
        <end position="121"/>
    </location>
</feature>
<evidence type="ECO:0000256" key="5">
    <source>
        <dbReference type="ARBA" id="ARBA00022679"/>
    </source>
</evidence>
<evidence type="ECO:0000259" key="10">
    <source>
        <dbReference type="SMART" id="SM00967"/>
    </source>
</evidence>
<keyword evidence="8" id="KW-0496">Mitochondrion</keyword>
<dbReference type="InterPro" id="IPR029028">
    <property type="entry name" value="Alpha/beta_knot_MTases"/>
</dbReference>
<keyword evidence="5" id="KW-0808">Transferase</keyword>
<dbReference type="InterPro" id="IPR001537">
    <property type="entry name" value="SpoU_MeTrfase"/>
</dbReference>
<comment type="subcellular location">
    <subcellularLocation>
        <location evidence="1">Mitochondrion</location>
    </subcellularLocation>
</comment>
<evidence type="ECO:0000313" key="12">
    <source>
        <dbReference type="Proteomes" id="UP000005207"/>
    </source>
</evidence>
<organism evidence="11 12">
    <name type="scientific">Oreochromis niloticus</name>
    <name type="common">Nile tilapia</name>
    <name type="synonym">Tilapia nilotica</name>
    <dbReference type="NCBI Taxonomy" id="8128"/>
    <lineage>
        <taxon>Eukaryota</taxon>
        <taxon>Metazoa</taxon>
        <taxon>Chordata</taxon>
        <taxon>Craniata</taxon>
        <taxon>Vertebrata</taxon>
        <taxon>Euteleostomi</taxon>
        <taxon>Actinopterygii</taxon>
        <taxon>Neopterygii</taxon>
        <taxon>Teleostei</taxon>
        <taxon>Neoteleostei</taxon>
        <taxon>Acanthomorphata</taxon>
        <taxon>Ovalentaria</taxon>
        <taxon>Cichlomorphae</taxon>
        <taxon>Cichliformes</taxon>
        <taxon>Cichlidae</taxon>
        <taxon>African cichlids</taxon>
        <taxon>Pseudocrenilabrinae</taxon>
        <taxon>Oreochromini</taxon>
        <taxon>Oreochromis</taxon>
    </lineage>
</organism>
<dbReference type="InterPro" id="IPR047261">
    <property type="entry name" value="MRM1_MeTrfase_dom"/>
</dbReference>
<dbReference type="CDD" id="cd18105">
    <property type="entry name" value="SpoU-like_MRM1"/>
    <property type="match status" value="1"/>
</dbReference>
<evidence type="ECO:0000313" key="11">
    <source>
        <dbReference type="Ensembl" id="ENSONIP00000026538.2"/>
    </source>
</evidence>
<dbReference type="InterPro" id="IPR047182">
    <property type="entry name" value="MRM1"/>
</dbReference>
<dbReference type="AlphaFoldDB" id="I3KZJ1"/>
<dbReference type="Gene3D" id="3.40.1280.10">
    <property type="match status" value="1"/>
</dbReference>
<dbReference type="InterPro" id="IPR029026">
    <property type="entry name" value="tRNA_m1G_MTases_N"/>
</dbReference>
<dbReference type="Gene3D" id="3.30.1330.30">
    <property type="match status" value="1"/>
</dbReference>
<evidence type="ECO:0000256" key="6">
    <source>
        <dbReference type="ARBA" id="ARBA00022691"/>
    </source>
</evidence>
<dbReference type="SMART" id="SM00967">
    <property type="entry name" value="SpoU_sub_bind"/>
    <property type="match status" value="1"/>
</dbReference>
<evidence type="ECO:0000256" key="9">
    <source>
        <dbReference type="ARBA" id="ARBA00034881"/>
    </source>
</evidence>
<accession>I3KZJ1</accession>
<evidence type="ECO:0000256" key="4">
    <source>
        <dbReference type="ARBA" id="ARBA00022603"/>
    </source>
</evidence>